<dbReference type="GO" id="GO:0004497">
    <property type="term" value="F:monooxygenase activity"/>
    <property type="evidence" value="ECO:0007669"/>
    <property type="project" value="TreeGrafter"/>
</dbReference>
<reference evidence="2" key="1">
    <citation type="submission" date="2021-02" db="EMBL/GenBank/DDBJ databases">
        <title>Sequencing the genomes of 1000 actinobacteria strains.</title>
        <authorList>
            <person name="Klenk H.-P."/>
        </authorList>
    </citation>
    <scope>NUCLEOTIDE SEQUENCE</scope>
    <source>
        <strain evidence="2">DSM 22850</strain>
    </source>
</reference>
<dbReference type="AlphaFoldDB" id="A0A940T527"/>
<comment type="caution">
    <text evidence="2">The sequence shown here is derived from an EMBL/GenBank/DDBJ whole genome shotgun (WGS) entry which is preliminary data.</text>
</comment>
<dbReference type="PRINTS" id="PR00411">
    <property type="entry name" value="PNDRDTASEI"/>
</dbReference>
<organism evidence="2 3">
    <name type="scientific">Leucobacter exalbidus</name>
    <dbReference type="NCBI Taxonomy" id="662960"/>
    <lineage>
        <taxon>Bacteria</taxon>
        <taxon>Bacillati</taxon>
        <taxon>Actinomycetota</taxon>
        <taxon>Actinomycetes</taxon>
        <taxon>Micrococcales</taxon>
        <taxon>Microbacteriaceae</taxon>
        <taxon>Leucobacter</taxon>
    </lineage>
</organism>
<proteinExistence type="predicted"/>
<gene>
    <name evidence="2" type="ORF">JOF28_000793</name>
</gene>
<sequence length="361" mass="39129">MESEQQATVVIIGAGQAGLSAGYHLQRRGFTSALHDPEGERTFVMFDANSAPGGAWQHRWDSLLVANLNSIFDLPDLPQPPMTGQERSRDAIPQYFAQFEALHRLPIVRPVQVQQVRESDEAGSRSLTVTTSQGQWRARAIINATGTWNNPVLLVIEGVETFAGEQLHTRDYGQLPDLAGKRVAIVGGGISALQHLEEISRTATTAWYTRTPPKWRESAFNDEAGRDTIARVTADVEAGRPTGSVVSYTGLPRTNYAKAAEARGALQRRPMFTRIEPWGVREADGSFTSIDVIVWATGFKADLAHLAPLQLRNAAGGIAVKGTQVVGDDRLHLIGFGPSQSTVGANRAGKAAAASIVRYLR</sequence>
<dbReference type="PRINTS" id="PR00368">
    <property type="entry name" value="FADPNR"/>
</dbReference>
<dbReference type="PANTHER" id="PTHR43539:SF78">
    <property type="entry name" value="FLAVIN-CONTAINING MONOOXYGENASE"/>
    <property type="match status" value="1"/>
</dbReference>
<dbReference type="Gene3D" id="3.50.50.60">
    <property type="entry name" value="FAD/NAD(P)-binding domain"/>
    <property type="match status" value="1"/>
</dbReference>
<dbReference type="EMBL" id="JAFIDA010000001">
    <property type="protein sequence ID" value="MBP1325561.1"/>
    <property type="molecule type" value="Genomic_DNA"/>
</dbReference>
<accession>A0A940T527</accession>
<dbReference type="GO" id="GO:0050660">
    <property type="term" value="F:flavin adenine dinucleotide binding"/>
    <property type="evidence" value="ECO:0007669"/>
    <property type="project" value="TreeGrafter"/>
</dbReference>
<evidence type="ECO:0000313" key="2">
    <source>
        <dbReference type="EMBL" id="MBP1325561.1"/>
    </source>
</evidence>
<dbReference type="InterPro" id="IPR050982">
    <property type="entry name" value="Auxin_biosynth/cation_transpt"/>
</dbReference>
<dbReference type="SUPFAM" id="SSF51905">
    <property type="entry name" value="FAD/NAD(P)-binding domain"/>
    <property type="match status" value="2"/>
</dbReference>
<evidence type="ECO:0000313" key="3">
    <source>
        <dbReference type="Proteomes" id="UP000675163"/>
    </source>
</evidence>
<dbReference type="Pfam" id="PF13738">
    <property type="entry name" value="Pyr_redox_3"/>
    <property type="match status" value="1"/>
</dbReference>
<keyword evidence="1" id="KW-0560">Oxidoreductase</keyword>
<evidence type="ECO:0000256" key="1">
    <source>
        <dbReference type="ARBA" id="ARBA00023002"/>
    </source>
</evidence>
<name>A0A940T527_9MICO</name>
<dbReference type="PANTHER" id="PTHR43539">
    <property type="entry name" value="FLAVIN-BINDING MONOOXYGENASE-LIKE PROTEIN (AFU_ORTHOLOGUE AFUA_4G09220)"/>
    <property type="match status" value="1"/>
</dbReference>
<keyword evidence="3" id="KW-1185">Reference proteome</keyword>
<dbReference type="Proteomes" id="UP000675163">
    <property type="component" value="Unassembled WGS sequence"/>
</dbReference>
<dbReference type="RefSeq" id="WP_209704579.1">
    <property type="nucleotide sequence ID" value="NZ_JAFIDA010000001.1"/>
</dbReference>
<protein>
    <submittedName>
        <fullName evidence="2">Cation diffusion facilitator CzcD-associated flavoprotein CzcO</fullName>
    </submittedName>
</protein>
<dbReference type="InterPro" id="IPR036188">
    <property type="entry name" value="FAD/NAD-bd_sf"/>
</dbReference>